<evidence type="ECO:0000256" key="1">
    <source>
        <dbReference type="ARBA" id="ARBA00004429"/>
    </source>
</evidence>
<keyword evidence="8" id="KW-1185">Reference proteome</keyword>
<dbReference type="GO" id="GO:0022857">
    <property type="term" value="F:transmembrane transporter activity"/>
    <property type="evidence" value="ECO:0007669"/>
    <property type="project" value="InterPro"/>
</dbReference>
<dbReference type="PANTHER" id="PTHR43702:SF12">
    <property type="entry name" value="N-ACETYL GLUCOSAMINE TRANSPORTER NAGP"/>
    <property type="match status" value="1"/>
</dbReference>
<feature type="transmembrane region" description="Helical" evidence="6">
    <location>
        <begin position="385"/>
        <end position="407"/>
    </location>
</feature>
<reference evidence="7 8" key="1">
    <citation type="submission" date="2018-06" db="EMBL/GenBank/DDBJ databases">
        <authorList>
            <consortium name="Pathogen Informatics"/>
            <person name="Doyle S."/>
        </authorList>
    </citation>
    <scope>NUCLEOTIDE SEQUENCE [LARGE SCALE GENOMIC DNA]</scope>
    <source>
        <strain evidence="7 8">NCTC10738</strain>
    </source>
</reference>
<dbReference type="InterPro" id="IPR036259">
    <property type="entry name" value="MFS_trans_sf"/>
</dbReference>
<feature type="transmembrane region" description="Helical" evidence="6">
    <location>
        <begin position="80"/>
        <end position="101"/>
    </location>
</feature>
<protein>
    <submittedName>
        <fullName evidence="7">L-fucose permease</fullName>
    </submittedName>
</protein>
<feature type="transmembrane region" description="Helical" evidence="6">
    <location>
        <begin position="52"/>
        <end position="73"/>
    </location>
</feature>
<feature type="transmembrane region" description="Helical" evidence="6">
    <location>
        <begin position="245"/>
        <end position="264"/>
    </location>
</feature>
<sequence>MDNNTLNRGGGTLLPMVLIGILFFVFGFVTWLNGALIPFLKIACELNELQAYLVAFVFYIAYFVMALPMSGLLTRFGYRAGLQIGLGVMASGALLFIPAALSHTFGLFLLALFVLGTGLTILQTAANPYIVCIGPRESAAMRISCMGVVNKGAGFIVPLVFSAWVLTGMDAFTPEALAQLSELERTAALEQLSARLVQPYLAMAVVLALLLLYVRFSPLPELQLEQDSQAKSCDSLVPRTDWRAILAYPQAILGALTLFMYIGAEVIAGDSIGLYGQHLKVAEFGILTSYTMGFMVLGYLLGILLIPRVMSQRSALVGSALAGLVFTLGIMLGDETSMRLSSLLLEPLGIIPLPDPLLYLALLGFANALVWPAVWPLALEGLGRLTAVASALLIMGIAGGALLPLLYGALVHQGVSHQSAYGILLPCYGMILYYAVAGHKLRAWSGAAATKAVID</sequence>
<feature type="transmembrane region" description="Helical" evidence="6">
    <location>
        <begin position="192"/>
        <end position="214"/>
    </location>
</feature>
<dbReference type="Pfam" id="PF07690">
    <property type="entry name" value="MFS_1"/>
    <property type="match status" value="1"/>
</dbReference>
<evidence type="ECO:0000256" key="2">
    <source>
        <dbReference type="ARBA" id="ARBA00022475"/>
    </source>
</evidence>
<evidence type="ECO:0000256" key="3">
    <source>
        <dbReference type="ARBA" id="ARBA00022692"/>
    </source>
</evidence>
<keyword evidence="5 6" id="KW-0472">Membrane</keyword>
<evidence type="ECO:0000313" key="7">
    <source>
        <dbReference type="EMBL" id="SUJ12676.1"/>
    </source>
</evidence>
<keyword evidence="2" id="KW-1003">Cell membrane</keyword>
<dbReference type="Gene3D" id="1.20.1250.20">
    <property type="entry name" value="MFS general substrate transporter like domains"/>
    <property type="match status" value="2"/>
</dbReference>
<feature type="transmembrane region" description="Helical" evidence="6">
    <location>
        <begin position="284"/>
        <end position="306"/>
    </location>
</feature>
<gene>
    <name evidence="7" type="primary">fucP_2</name>
    <name evidence="7" type="ORF">NCTC10738_04452</name>
</gene>
<comment type="subcellular location">
    <subcellularLocation>
        <location evidence="1">Cell inner membrane</location>
        <topology evidence="1">Multi-pass membrane protein</topology>
    </subcellularLocation>
</comment>
<dbReference type="InterPro" id="IPR011701">
    <property type="entry name" value="MFS"/>
</dbReference>
<dbReference type="GO" id="GO:0005886">
    <property type="term" value="C:plasma membrane"/>
    <property type="evidence" value="ECO:0007669"/>
    <property type="project" value="UniProtKB-SubCell"/>
</dbReference>
<feature type="transmembrane region" description="Helical" evidence="6">
    <location>
        <begin position="315"/>
        <end position="333"/>
    </location>
</feature>
<feature type="transmembrane region" description="Helical" evidence="6">
    <location>
        <begin position="107"/>
        <end position="131"/>
    </location>
</feature>
<feature type="transmembrane region" description="Helical" evidence="6">
    <location>
        <begin position="419"/>
        <end position="436"/>
    </location>
</feature>
<dbReference type="Proteomes" id="UP000254069">
    <property type="component" value="Unassembled WGS sequence"/>
</dbReference>
<name>A0A380C5S5_9GAMM</name>
<dbReference type="SUPFAM" id="SSF103473">
    <property type="entry name" value="MFS general substrate transporter"/>
    <property type="match status" value="1"/>
</dbReference>
<dbReference type="AlphaFoldDB" id="A0A380C5S5"/>
<dbReference type="InterPro" id="IPR050375">
    <property type="entry name" value="MFS_TsgA-like"/>
</dbReference>
<dbReference type="PANTHER" id="PTHR43702">
    <property type="entry name" value="L-FUCOSE-PROTON SYMPORTER"/>
    <property type="match status" value="1"/>
</dbReference>
<feature type="transmembrane region" description="Helical" evidence="6">
    <location>
        <begin position="357"/>
        <end position="378"/>
    </location>
</feature>
<keyword evidence="4 6" id="KW-1133">Transmembrane helix</keyword>
<dbReference type="RefSeq" id="WP_115390565.1">
    <property type="nucleotide sequence ID" value="NZ_JADZHC010000041.1"/>
</dbReference>
<evidence type="ECO:0000256" key="6">
    <source>
        <dbReference type="SAM" id="Phobius"/>
    </source>
</evidence>
<accession>A0A380C5S5</accession>
<evidence type="ECO:0000256" key="4">
    <source>
        <dbReference type="ARBA" id="ARBA00022989"/>
    </source>
</evidence>
<evidence type="ECO:0000313" key="8">
    <source>
        <dbReference type="Proteomes" id="UP000254069"/>
    </source>
</evidence>
<organism evidence="7 8">
    <name type="scientific">Shewanella algae</name>
    <dbReference type="NCBI Taxonomy" id="38313"/>
    <lineage>
        <taxon>Bacteria</taxon>
        <taxon>Pseudomonadati</taxon>
        <taxon>Pseudomonadota</taxon>
        <taxon>Gammaproteobacteria</taxon>
        <taxon>Alteromonadales</taxon>
        <taxon>Shewanellaceae</taxon>
        <taxon>Shewanella</taxon>
    </lineage>
</organism>
<keyword evidence="3 6" id="KW-0812">Transmembrane</keyword>
<feature type="transmembrane region" description="Helical" evidence="6">
    <location>
        <begin position="152"/>
        <end position="172"/>
    </location>
</feature>
<feature type="transmembrane region" description="Helical" evidence="6">
    <location>
        <begin position="12"/>
        <end position="32"/>
    </location>
</feature>
<evidence type="ECO:0000256" key="5">
    <source>
        <dbReference type="ARBA" id="ARBA00023136"/>
    </source>
</evidence>
<proteinExistence type="predicted"/>
<dbReference type="EMBL" id="UGYO01000002">
    <property type="protein sequence ID" value="SUJ12676.1"/>
    <property type="molecule type" value="Genomic_DNA"/>
</dbReference>